<comment type="caution">
    <text evidence="2">The sequence shown here is derived from an EMBL/GenBank/DDBJ whole genome shotgun (WGS) entry which is preliminary data.</text>
</comment>
<accession>A0ABN8RL74</accession>
<protein>
    <submittedName>
        <fullName evidence="2">Uncharacterized protein</fullName>
    </submittedName>
</protein>
<reference evidence="2 3" key="1">
    <citation type="submission" date="2022-05" db="EMBL/GenBank/DDBJ databases">
        <authorList>
            <consortium name="Genoscope - CEA"/>
            <person name="William W."/>
        </authorList>
    </citation>
    <scope>NUCLEOTIDE SEQUENCE [LARGE SCALE GENOMIC DNA]</scope>
</reference>
<dbReference type="EMBL" id="CALNXK010000246">
    <property type="protein sequence ID" value="CAH3178863.1"/>
    <property type="molecule type" value="Genomic_DNA"/>
</dbReference>
<evidence type="ECO:0000313" key="3">
    <source>
        <dbReference type="Proteomes" id="UP001159405"/>
    </source>
</evidence>
<proteinExistence type="predicted"/>
<feature type="region of interest" description="Disordered" evidence="1">
    <location>
        <begin position="1"/>
        <end position="25"/>
    </location>
</feature>
<evidence type="ECO:0000256" key="1">
    <source>
        <dbReference type="SAM" id="MobiDB-lite"/>
    </source>
</evidence>
<sequence>MYRPTGSMSNMSNRRHESQQTSPEMESAIGYHHVQQPSIYAVQSDGLFDLFVAKHTVDFSLKRQLLSRNGFMIPWKNISHLSFSVVGQKKNFNPQGKCPQKEKFSMNGHPQKLICPLCGHILHIGLTPEL</sequence>
<keyword evidence="3" id="KW-1185">Reference proteome</keyword>
<feature type="compositionally biased region" description="Polar residues" evidence="1">
    <location>
        <begin position="1"/>
        <end position="12"/>
    </location>
</feature>
<gene>
    <name evidence="2" type="ORF">PLOB_00021179</name>
</gene>
<dbReference type="Proteomes" id="UP001159405">
    <property type="component" value="Unassembled WGS sequence"/>
</dbReference>
<evidence type="ECO:0000313" key="2">
    <source>
        <dbReference type="EMBL" id="CAH3178863.1"/>
    </source>
</evidence>
<name>A0ABN8RL74_9CNID</name>
<organism evidence="2 3">
    <name type="scientific">Porites lobata</name>
    <dbReference type="NCBI Taxonomy" id="104759"/>
    <lineage>
        <taxon>Eukaryota</taxon>
        <taxon>Metazoa</taxon>
        <taxon>Cnidaria</taxon>
        <taxon>Anthozoa</taxon>
        <taxon>Hexacorallia</taxon>
        <taxon>Scleractinia</taxon>
        <taxon>Fungiina</taxon>
        <taxon>Poritidae</taxon>
        <taxon>Porites</taxon>
    </lineage>
</organism>